<dbReference type="SUPFAM" id="SSF57184">
    <property type="entry name" value="Growth factor receptor domain"/>
    <property type="match status" value="1"/>
</dbReference>
<evidence type="ECO:0000256" key="10">
    <source>
        <dbReference type="ARBA" id="ARBA00022840"/>
    </source>
</evidence>
<dbReference type="Gene3D" id="1.10.510.10">
    <property type="entry name" value="Transferase(Phosphotransferase) domain 1"/>
    <property type="match status" value="1"/>
</dbReference>
<feature type="domain" description="Protein kinase" evidence="19">
    <location>
        <begin position="409"/>
        <end position="672"/>
    </location>
</feature>
<keyword evidence="8 16" id="KW-0547">Nucleotide-binding</keyword>
<evidence type="ECO:0000259" key="20">
    <source>
        <dbReference type="PROSITE" id="PS50026"/>
    </source>
</evidence>
<evidence type="ECO:0000256" key="12">
    <source>
        <dbReference type="ARBA" id="ARBA00023136"/>
    </source>
</evidence>
<feature type="transmembrane region" description="Helical" evidence="17">
    <location>
        <begin position="334"/>
        <end position="357"/>
    </location>
</feature>
<keyword evidence="22" id="KW-1185">Reference proteome</keyword>
<dbReference type="FunCoup" id="A0A2G5FAR4">
    <property type="interactions" value="234"/>
</dbReference>
<dbReference type="InterPro" id="IPR045274">
    <property type="entry name" value="WAK-like"/>
</dbReference>
<evidence type="ECO:0000259" key="19">
    <source>
        <dbReference type="PROSITE" id="PS50011"/>
    </source>
</evidence>
<sequence length="672" mass="74092">MSLELFLLFLLSWFRVDFARAINGTEILPGCQPKCGNVTVPYPFGIGAKCSIDTWANINCNTTFNPPKPFIGDYEVVQFSQTEVRIKNFVAVSCYNQSGNLTDQVFASMSLVGTPYTFSSTKNIVTVLGCDTMVLTRGSNTLNYSSGCISICDTKENVIDGTCSGIGCCETSIPKGLQEFYALVGTIYYHTKVWSFDSCGYAFLGEQNMYSFKVSDFTNSSHLTDIPLVLNYAVGNQTCKQAKQNSTAFACKDNSYCYDSVDHTGYLCSCNEGYEGNPYLKQGCQDVNECNNNPCKEICTNTQGGYACSCPDDSYGDGTKNGTGCTKRNKKIPLIQLTLGFGFGFLFLLVGGSWLYLSIKKRKLIQLKEKFFQKNGGLLLKQQMSSHEGGVESTKIFTAEELKLATNNYDNRRILGQGGSGTVYKGILPDLRMVAIKKSKIVDESQLGQFINEVVILTQINHRNVVKLLGCCLETEVPLLVYEFVSHGTLSHHLRKTSGGMSSLSWKDRLRIGAETAGALSYLHSAASIPIIHRDVKSANILLDDNDTAKVADFGASRLNPLDETQISTLVQGTMGYLDPEYFHTGQLTEKSDVYSFGVVLAELLTGEKPLCFERSIEQRNLATHFIVSMKENRLFELLEAGIVNEGKTEQVHAVAELAKRCLNSKAKKDLQ</sequence>
<dbReference type="PROSITE" id="PS50011">
    <property type="entry name" value="PROTEIN_KINASE_DOM"/>
    <property type="match status" value="1"/>
</dbReference>
<reference evidence="21 22" key="1">
    <citation type="submission" date="2017-09" db="EMBL/GenBank/DDBJ databases">
        <title>WGS assembly of Aquilegia coerulea Goldsmith.</title>
        <authorList>
            <person name="Hodges S."/>
            <person name="Kramer E."/>
            <person name="Nordborg M."/>
            <person name="Tomkins J."/>
            <person name="Borevitz J."/>
            <person name="Derieg N."/>
            <person name="Yan J."/>
            <person name="Mihaltcheva S."/>
            <person name="Hayes R.D."/>
            <person name="Rokhsar D."/>
        </authorList>
    </citation>
    <scope>NUCLEOTIDE SEQUENCE [LARGE SCALE GENOMIC DNA]</scope>
    <source>
        <strain evidence="22">cv. Goldsmith</strain>
    </source>
</reference>
<feature type="chain" id="PRO_5013653519" description="Protein kinase domain-containing protein" evidence="18">
    <location>
        <begin position="20"/>
        <end position="672"/>
    </location>
</feature>
<evidence type="ECO:0000256" key="6">
    <source>
        <dbReference type="ARBA" id="ARBA00022729"/>
    </source>
</evidence>
<evidence type="ECO:0000256" key="13">
    <source>
        <dbReference type="ARBA" id="ARBA00023157"/>
    </source>
</evidence>
<keyword evidence="2" id="KW-0723">Serine/threonine-protein kinase</keyword>
<dbReference type="GO" id="GO:0005509">
    <property type="term" value="F:calcium ion binding"/>
    <property type="evidence" value="ECO:0007669"/>
    <property type="project" value="InterPro"/>
</dbReference>
<keyword evidence="3 15" id="KW-0245">EGF-like domain</keyword>
<dbReference type="PANTHER" id="PTHR27005">
    <property type="entry name" value="WALL-ASSOCIATED RECEPTOR KINASE-LIKE 21"/>
    <property type="match status" value="1"/>
</dbReference>
<dbReference type="PROSITE" id="PS50026">
    <property type="entry name" value="EGF_3"/>
    <property type="match status" value="1"/>
</dbReference>
<dbReference type="InterPro" id="IPR011009">
    <property type="entry name" value="Kinase-like_dom_sf"/>
</dbReference>
<evidence type="ECO:0000313" key="21">
    <source>
        <dbReference type="EMBL" id="PIA65119.1"/>
    </source>
</evidence>
<dbReference type="InterPro" id="IPR000719">
    <property type="entry name" value="Prot_kinase_dom"/>
</dbReference>
<dbReference type="Proteomes" id="UP000230069">
    <property type="component" value="Unassembled WGS sequence"/>
</dbReference>
<keyword evidence="6 18" id="KW-0732">Signal</keyword>
<dbReference type="InterPro" id="IPR001881">
    <property type="entry name" value="EGF-like_Ca-bd_dom"/>
</dbReference>
<evidence type="ECO:0000256" key="2">
    <source>
        <dbReference type="ARBA" id="ARBA00022527"/>
    </source>
</evidence>
<keyword evidence="14" id="KW-0325">Glycoprotein</keyword>
<evidence type="ECO:0000256" key="18">
    <source>
        <dbReference type="SAM" id="SignalP"/>
    </source>
</evidence>
<keyword evidence="4" id="KW-0808">Transferase</keyword>
<keyword evidence="9" id="KW-0418">Kinase</keyword>
<keyword evidence="13" id="KW-1015">Disulfide bond</keyword>
<keyword evidence="12 17" id="KW-0472">Membrane</keyword>
<evidence type="ECO:0000256" key="8">
    <source>
        <dbReference type="ARBA" id="ARBA00022741"/>
    </source>
</evidence>
<dbReference type="SMART" id="SM00220">
    <property type="entry name" value="S_TKc"/>
    <property type="match status" value="1"/>
</dbReference>
<keyword evidence="5 17" id="KW-0812">Transmembrane</keyword>
<dbReference type="AlphaFoldDB" id="A0A2G5FAR4"/>
<dbReference type="FunFam" id="1.10.510.10:FF:000084">
    <property type="entry name" value="Wall-associated receptor kinase 2"/>
    <property type="match status" value="1"/>
</dbReference>
<dbReference type="InterPro" id="IPR018097">
    <property type="entry name" value="EGF_Ca-bd_CS"/>
</dbReference>
<dbReference type="PROSITE" id="PS00108">
    <property type="entry name" value="PROTEIN_KINASE_ST"/>
    <property type="match status" value="1"/>
</dbReference>
<dbReference type="InterPro" id="IPR001245">
    <property type="entry name" value="Ser-Thr/Tyr_kinase_cat_dom"/>
</dbReference>
<dbReference type="GO" id="GO:0005886">
    <property type="term" value="C:plasma membrane"/>
    <property type="evidence" value="ECO:0007669"/>
    <property type="project" value="TreeGrafter"/>
</dbReference>
<dbReference type="PROSITE" id="PS00107">
    <property type="entry name" value="PROTEIN_KINASE_ATP"/>
    <property type="match status" value="1"/>
</dbReference>
<keyword evidence="10 16" id="KW-0067">ATP-binding</keyword>
<evidence type="ECO:0000256" key="17">
    <source>
        <dbReference type="SAM" id="Phobius"/>
    </source>
</evidence>
<evidence type="ECO:0000256" key="15">
    <source>
        <dbReference type="PROSITE-ProRule" id="PRU00076"/>
    </source>
</evidence>
<dbReference type="EMBL" id="KZ305018">
    <property type="protein sequence ID" value="PIA65119.1"/>
    <property type="molecule type" value="Genomic_DNA"/>
</dbReference>
<dbReference type="Pfam" id="PF07714">
    <property type="entry name" value="PK_Tyr_Ser-Thr"/>
    <property type="match status" value="1"/>
</dbReference>
<dbReference type="GO" id="GO:0007166">
    <property type="term" value="P:cell surface receptor signaling pathway"/>
    <property type="evidence" value="ECO:0007669"/>
    <property type="project" value="InterPro"/>
</dbReference>
<organism evidence="21 22">
    <name type="scientific">Aquilegia coerulea</name>
    <name type="common">Rocky mountain columbine</name>
    <dbReference type="NCBI Taxonomy" id="218851"/>
    <lineage>
        <taxon>Eukaryota</taxon>
        <taxon>Viridiplantae</taxon>
        <taxon>Streptophyta</taxon>
        <taxon>Embryophyta</taxon>
        <taxon>Tracheophyta</taxon>
        <taxon>Spermatophyta</taxon>
        <taxon>Magnoliopsida</taxon>
        <taxon>Ranunculales</taxon>
        <taxon>Ranunculaceae</taxon>
        <taxon>Thalictroideae</taxon>
        <taxon>Aquilegia</taxon>
    </lineage>
</organism>
<evidence type="ECO:0000256" key="14">
    <source>
        <dbReference type="ARBA" id="ARBA00023180"/>
    </source>
</evidence>
<evidence type="ECO:0000256" key="9">
    <source>
        <dbReference type="ARBA" id="ARBA00022777"/>
    </source>
</evidence>
<accession>A0A2G5FAR4</accession>
<dbReference type="CDD" id="cd00054">
    <property type="entry name" value="EGF_CA"/>
    <property type="match status" value="1"/>
</dbReference>
<dbReference type="STRING" id="218851.A0A2G5FAR4"/>
<dbReference type="GO" id="GO:0005524">
    <property type="term" value="F:ATP binding"/>
    <property type="evidence" value="ECO:0007669"/>
    <property type="project" value="UniProtKB-UniRule"/>
</dbReference>
<dbReference type="Gene3D" id="2.10.25.10">
    <property type="entry name" value="Laminin"/>
    <property type="match status" value="1"/>
</dbReference>
<dbReference type="InterPro" id="IPR008271">
    <property type="entry name" value="Ser/Thr_kinase_AS"/>
</dbReference>
<keyword evidence="7" id="KW-0677">Repeat</keyword>
<evidence type="ECO:0000256" key="7">
    <source>
        <dbReference type="ARBA" id="ARBA00022737"/>
    </source>
</evidence>
<proteinExistence type="predicted"/>
<evidence type="ECO:0000256" key="4">
    <source>
        <dbReference type="ARBA" id="ARBA00022679"/>
    </source>
</evidence>
<evidence type="ECO:0000256" key="16">
    <source>
        <dbReference type="PROSITE-ProRule" id="PRU10141"/>
    </source>
</evidence>
<dbReference type="PANTHER" id="PTHR27005:SF492">
    <property type="entry name" value="LOW QUALITY PROTEIN: WALL-ASSOCIATED RECEPTOR KINASE-LIKE 1"/>
    <property type="match status" value="1"/>
</dbReference>
<feature type="signal peptide" evidence="18">
    <location>
        <begin position="1"/>
        <end position="19"/>
    </location>
</feature>
<evidence type="ECO:0000256" key="1">
    <source>
        <dbReference type="ARBA" id="ARBA00004479"/>
    </source>
</evidence>
<dbReference type="GO" id="GO:0004674">
    <property type="term" value="F:protein serine/threonine kinase activity"/>
    <property type="evidence" value="ECO:0007669"/>
    <property type="project" value="UniProtKB-KW"/>
</dbReference>
<evidence type="ECO:0000256" key="11">
    <source>
        <dbReference type="ARBA" id="ARBA00022989"/>
    </source>
</evidence>
<dbReference type="InterPro" id="IPR017441">
    <property type="entry name" value="Protein_kinase_ATP_BS"/>
</dbReference>
<evidence type="ECO:0000256" key="5">
    <source>
        <dbReference type="ARBA" id="ARBA00022692"/>
    </source>
</evidence>
<keyword evidence="11 17" id="KW-1133">Transmembrane helix</keyword>
<dbReference type="PROSITE" id="PS00010">
    <property type="entry name" value="ASX_HYDROXYL"/>
    <property type="match status" value="1"/>
</dbReference>
<evidence type="ECO:0008006" key="23">
    <source>
        <dbReference type="Google" id="ProtNLM"/>
    </source>
</evidence>
<dbReference type="SUPFAM" id="SSF56112">
    <property type="entry name" value="Protein kinase-like (PK-like)"/>
    <property type="match status" value="1"/>
</dbReference>
<dbReference type="InterPro" id="IPR009030">
    <property type="entry name" value="Growth_fac_rcpt_cys_sf"/>
</dbReference>
<feature type="binding site" evidence="16">
    <location>
        <position position="438"/>
    </location>
    <ligand>
        <name>ATP</name>
        <dbReference type="ChEBI" id="CHEBI:30616"/>
    </ligand>
</feature>
<dbReference type="FunFam" id="3.30.200.20:FF:000043">
    <property type="entry name" value="Wall-associated receptor kinase 2"/>
    <property type="match status" value="1"/>
</dbReference>
<dbReference type="Gene3D" id="3.30.200.20">
    <property type="entry name" value="Phosphorylase Kinase, domain 1"/>
    <property type="match status" value="1"/>
</dbReference>
<dbReference type="InParanoid" id="A0A2G5FAR4"/>
<dbReference type="SMART" id="SM00181">
    <property type="entry name" value="EGF"/>
    <property type="match status" value="2"/>
</dbReference>
<dbReference type="OrthoDB" id="4062651at2759"/>
<comment type="caution">
    <text evidence="15">Lacks conserved residue(s) required for the propagation of feature annotation.</text>
</comment>
<gene>
    <name evidence="21" type="ORF">AQUCO_00100545v1</name>
</gene>
<dbReference type="SMART" id="SM00179">
    <property type="entry name" value="EGF_CA"/>
    <property type="match status" value="1"/>
</dbReference>
<feature type="domain" description="EGF-like" evidence="20">
    <location>
        <begin position="286"/>
        <end position="320"/>
    </location>
</feature>
<dbReference type="GO" id="GO:0030247">
    <property type="term" value="F:polysaccharide binding"/>
    <property type="evidence" value="ECO:0007669"/>
    <property type="project" value="InterPro"/>
</dbReference>
<dbReference type="FunFam" id="2.10.25.10:FF:000628">
    <property type="entry name" value="Wall-associated receptor kinase 2"/>
    <property type="match status" value="1"/>
</dbReference>
<evidence type="ECO:0000313" key="22">
    <source>
        <dbReference type="Proteomes" id="UP000230069"/>
    </source>
</evidence>
<dbReference type="InterPro" id="IPR000742">
    <property type="entry name" value="EGF"/>
</dbReference>
<evidence type="ECO:0000256" key="3">
    <source>
        <dbReference type="ARBA" id="ARBA00022536"/>
    </source>
</evidence>
<protein>
    <recommendedName>
        <fullName evidence="23">Protein kinase domain-containing protein</fullName>
    </recommendedName>
</protein>
<name>A0A2G5FAR4_AQUCA</name>
<dbReference type="InterPro" id="IPR000152">
    <property type="entry name" value="EGF-type_Asp/Asn_hydroxyl_site"/>
</dbReference>
<comment type="subcellular location">
    <subcellularLocation>
        <location evidence="1">Membrane</location>
        <topology evidence="1">Single-pass type I membrane protein</topology>
    </subcellularLocation>
</comment>
<dbReference type="InterPro" id="IPR025287">
    <property type="entry name" value="WAK_GUB"/>
</dbReference>
<dbReference type="PROSITE" id="PS01187">
    <property type="entry name" value="EGF_CA"/>
    <property type="match status" value="1"/>
</dbReference>
<dbReference type="Pfam" id="PF13947">
    <property type="entry name" value="GUB_WAK_bind"/>
    <property type="match status" value="1"/>
</dbReference>